<sequence>MVDVATLNLLVLAADLQRTLEFFLNRIISPLHERGNRMRPQSGFNYSSHWRSSLQAISFCMRMNICLSLSSSLLT</sequence>
<name>A0A444C8H4_ENSVE</name>
<evidence type="ECO:0000313" key="1">
    <source>
        <dbReference type="EMBL" id="RRT41603.1"/>
    </source>
</evidence>
<dbReference type="Proteomes" id="UP000287651">
    <property type="component" value="Unassembled WGS sequence"/>
</dbReference>
<organism evidence="1 2">
    <name type="scientific">Ensete ventricosum</name>
    <name type="common">Abyssinian banana</name>
    <name type="synonym">Musa ensete</name>
    <dbReference type="NCBI Taxonomy" id="4639"/>
    <lineage>
        <taxon>Eukaryota</taxon>
        <taxon>Viridiplantae</taxon>
        <taxon>Streptophyta</taxon>
        <taxon>Embryophyta</taxon>
        <taxon>Tracheophyta</taxon>
        <taxon>Spermatophyta</taxon>
        <taxon>Magnoliopsida</taxon>
        <taxon>Liliopsida</taxon>
        <taxon>Zingiberales</taxon>
        <taxon>Musaceae</taxon>
        <taxon>Ensete</taxon>
    </lineage>
</organism>
<evidence type="ECO:0000313" key="2">
    <source>
        <dbReference type="Proteomes" id="UP000287651"/>
    </source>
</evidence>
<dbReference type="AlphaFoldDB" id="A0A444C8H4"/>
<comment type="caution">
    <text evidence="1">The sequence shown here is derived from an EMBL/GenBank/DDBJ whole genome shotgun (WGS) entry which is preliminary data.</text>
</comment>
<proteinExistence type="predicted"/>
<reference evidence="1 2" key="1">
    <citation type="journal article" date="2014" name="Agronomy (Basel)">
        <title>A Draft Genome Sequence for Ensete ventricosum, the Drought-Tolerant Tree Against Hunger.</title>
        <authorList>
            <person name="Harrison J."/>
            <person name="Moore K.A."/>
            <person name="Paszkiewicz K."/>
            <person name="Jones T."/>
            <person name="Grant M."/>
            <person name="Ambacheew D."/>
            <person name="Muzemil S."/>
            <person name="Studholme D.J."/>
        </authorList>
    </citation>
    <scope>NUCLEOTIDE SEQUENCE [LARGE SCALE GENOMIC DNA]</scope>
</reference>
<protein>
    <submittedName>
        <fullName evidence="1">Uncharacterized protein</fullName>
    </submittedName>
</protein>
<gene>
    <name evidence="1" type="ORF">B296_00039380</name>
</gene>
<dbReference type="EMBL" id="AMZH03018451">
    <property type="protein sequence ID" value="RRT41603.1"/>
    <property type="molecule type" value="Genomic_DNA"/>
</dbReference>
<accession>A0A444C8H4</accession>